<evidence type="ECO:0000256" key="5">
    <source>
        <dbReference type="ARBA" id="ARBA00023187"/>
    </source>
</evidence>
<keyword evidence="3" id="KW-0677">Repeat</keyword>
<keyword evidence="4 6" id="KW-0694">RNA-binding</keyword>
<feature type="region of interest" description="Disordered" evidence="7">
    <location>
        <begin position="376"/>
        <end position="397"/>
    </location>
</feature>
<feature type="compositionally biased region" description="Acidic residues" evidence="7">
    <location>
        <begin position="384"/>
        <end position="394"/>
    </location>
</feature>
<dbReference type="InterPro" id="IPR000504">
    <property type="entry name" value="RRM_dom"/>
</dbReference>
<dbReference type="FunFam" id="3.30.70.330:FF:000105">
    <property type="entry name" value="HIV Tat-specific factor 1 homolog"/>
    <property type="match status" value="1"/>
</dbReference>
<evidence type="ECO:0000256" key="1">
    <source>
        <dbReference type="ARBA" id="ARBA00007747"/>
    </source>
</evidence>
<accession>A0A166GB69</accession>
<dbReference type="CDD" id="cd12285">
    <property type="entry name" value="RRM3_RBM39_like"/>
    <property type="match status" value="1"/>
</dbReference>
<organism evidence="9 10">
    <name type="scientific">Sistotremastrum suecicum HHB10207 ss-3</name>
    <dbReference type="NCBI Taxonomy" id="1314776"/>
    <lineage>
        <taxon>Eukaryota</taxon>
        <taxon>Fungi</taxon>
        <taxon>Dikarya</taxon>
        <taxon>Basidiomycota</taxon>
        <taxon>Agaricomycotina</taxon>
        <taxon>Agaricomycetes</taxon>
        <taxon>Sistotremastrales</taxon>
        <taxon>Sistotremastraceae</taxon>
        <taxon>Sistotremastrum</taxon>
    </lineage>
</organism>
<proteinExistence type="inferred from homology"/>
<evidence type="ECO:0000256" key="4">
    <source>
        <dbReference type="ARBA" id="ARBA00022884"/>
    </source>
</evidence>
<dbReference type="PANTHER" id="PTHR15608">
    <property type="entry name" value="SPLICING FACTOR U2AF-ASSOCIATED PROTEIN 2"/>
    <property type="match status" value="1"/>
</dbReference>
<dbReference type="GO" id="GO:0000398">
    <property type="term" value="P:mRNA splicing, via spliceosome"/>
    <property type="evidence" value="ECO:0007669"/>
    <property type="project" value="InterPro"/>
</dbReference>
<keyword evidence="5" id="KW-0508">mRNA splicing</keyword>
<dbReference type="Gene3D" id="3.30.70.330">
    <property type="match status" value="2"/>
</dbReference>
<dbReference type="InterPro" id="IPR035979">
    <property type="entry name" value="RBD_domain_sf"/>
</dbReference>
<dbReference type="InterPro" id="IPR012677">
    <property type="entry name" value="Nucleotide-bd_a/b_plait_sf"/>
</dbReference>
<dbReference type="GO" id="GO:0005684">
    <property type="term" value="C:U2-type spliceosomal complex"/>
    <property type="evidence" value="ECO:0007669"/>
    <property type="project" value="TreeGrafter"/>
</dbReference>
<keyword evidence="10" id="KW-1185">Reference proteome</keyword>
<evidence type="ECO:0000313" key="10">
    <source>
        <dbReference type="Proteomes" id="UP000076798"/>
    </source>
</evidence>
<evidence type="ECO:0000313" key="9">
    <source>
        <dbReference type="EMBL" id="KZT41501.1"/>
    </source>
</evidence>
<dbReference type="InterPro" id="IPR034392">
    <property type="entry name" value="TatSF1-like_RRM1"/>
</dbReference>
<dbReference type="InterPro" id="IPR034393">
    <property type="entry name" value="TatSF1-like"/>
</dbReference>
<feature type="domain" description="RRM" evidence="8">
    <location>
        <begin position="143"/>
        <end position="231"/>
    </location>
</feature>
<dbReference type="Pfam" id="PF00076">
    <property type="entry name" value="RRM_1"/>
    <property type="match status" value="1"/>
</dbReference>
<dbReference type="STRING" id="1314776.A0A166GB69"/>
<keyword evidence="2" id="KW-0507">mRNA processing</keyword>
<dbReference type="AlphaFoldDB" id="A0A166GB69"/>
<dbReference type="PANTHER" id="PTHR15608:SF0">
    <property type="entry name" value="HIV TAT-SPECIFIC FACTOR 1"/>
    <property type="match status" value="1"/>
</dbReference>
<evidence type="ECO:0000256" key="3">
    <source>
        <dbReference type="ARBA" id="ARBA00022737"/>
    </source>
</evidence>
<protein>
    <recommendedName>
        <fullName evidence="8">RRM domain-containing protein</fullName>
    </recommendedName>
</protein>
<dbReference type="OrthoDB" id="10258585at2759"/>
<evidence type="ECO:0000256" key="2">
    <source>
        <dbReference type="ARBA" id="ARBA00022664"/>
    </source>
</evidence>
<sequence>MSSHKDPLVAPAGGSYESLAAAFAQDPRIHFSKVSGTWQYEDEDGKEMEWDVTKGVWKPVVDEDLVKAQQAAYSVAGVDEEAPAAPVVEREKKKNKKRKVEEDYTSNTDPSQPGPSIKRGKTGNPKKDNGTSENVTKTVSKNTAVYVSGLPLDAESEEIASYFGKCGVLMEDDDGNPRIKMYANEEGRFNGEALVVYFKEDSVLLAERLLDEAEFRLGDSSTRLKVHQADFSHKRTEGKEVTKRVIDKKKATQRIHKIQKKLEEWDSEDEFGPAIEKETQSQNQSRVVILKHMFTLAELAEDVSLLLDLKEDVREECASLGDVTNVVLYDKEEDGIMTVKFRDPLSAKACVMKMNGRFFAGRKVEATLGSGKLKFRRSGRADGDDGNSDGEADESERKRLEDFAKWLEKDG</sequence>
<evidence type="ECO:0000256" key="6">
    <source>
        <dbReference type="PROSITE-ProRule" id="PRU00176"/>
    </source>
</evidence>
<comment type="similarity">
    <text evidence="1">Belongs to the HTATSF1 family.</text>
</comment>
<dbReference type="CDD" id="cd12281">
    <property type="entry name" value="RRM1_TatSF1_like"/>
    <property type="match status" value="1"/>
</dbReference>
<gene>
    <name evidence="9" type="ORF">SISSUDRAFT_1031206</name>
</gene>
<dbReference type="SUPFAM" id="SSF54928">
    <property type="entry name" value="RNA-binding domain, RBD"/>
    <property type="match status" value="2"/>
</dbReference>
<dbReference type="PROSITE" id="PS50102">
    <property type="entry name" value="RRM"/>
    <property type="match status" value="1"/>
</dbReference>
<dbReference type="GO" id="GO:0003723">
    <property type="term" value="F:RNA binding"/>
    <property type="evidence" value="ECO:0007669"/>
    <property type="project" value="UniProtKB-UniRule"/>
</dbReference>
<name>A0A166GB69_9AGAM</name>
<evidence type="ECO:0000259" key="8">
    <source>
        <dbReference type="PROSITE" id="PS50102"/>
    </source>
</evidence>
<dbReference type="Proteomes" id="UP000076798">
    <property type="component" value="Unassembled WGS sequence"/>
</dbReference>
<evidence type="ECO:0000256" key="7">
    <source>
        <dbReference type="SAM" id="MobiDB-lite"/>
    </source>
</evidence>
<reference evidence="9 10" key="1">
    <citation type="journal article" date="2016" name="Mol. Biol. Evol.">
        <title>Comparative Genomics of Early-Diverging Mushroom-Forming Fungi Provides Insights into the Origins of Lignocellulose Decay Capabilities.</title>
        <authorList>
            <person name="Nagy L.G."/>
            <person name="Riley R."/>
            <person name="Tritt A."/>
            <person name="Adam C."/>
            <person name="Daum C."/>
            <person name="Floudas D."/>
            <person name="Sun H."/>
            <person name="Yadav J.S."/>
            <person name="Pangilinan J."/>
            <person name="Larsson K.H."/>
            <person name="Matsuura K."/>
            <person name="Barry K."/>
            <person name="Labutti K."/>
            <person name="Kuo R."/>
            <person name="Ohm R.A."/>
            <person name="Bhattacharya S.S."/>
            <person name="Shirouzu T."/>
            <person name="Yoshinaga Y."/>
            <person name="Martin F.M."/>
            <person name="Grigoriev I.V."/>
            <person name="Hibbett D.S."/>
        </authorList>
    </citation>
    <scope>NUCLEOTIDE SEQUENCE [LARGE SCALE GENOMIC DNA]</scope>
    <source>
        <strain evidence="9 10">HHB10207 ss-3</strain>
    </source>
</reference>
<dbReference type="EMBL" id="KV428021">
    <property type="protein sequence ID" value="KZT41501.1"/>
    <property type="molecule type" value="Genomic_DNA"/>
</dbReference>
<dbReference type="SMART" id="SM00360">
    <property type="entry name" value="RRM"/>
    <property type="match status" value="2"/>
</dbReference>
<dbReference type="GO" id="GO:0005686">
    <property type="term" value="C:U2 snRNP"/>
    <property type="evidence" value="ECO:0007669"/>
    <property type="project" value="TreeGrafter"/>
</dbReference>
<feature type="region of interest" description="Disordered" evidence="7">
    <location>
        <begin position="74"/>
        <end position="136"/>
    </location>
</feature>